<dbReference type="Proteomes" id="UP000694888">
    <property type="component" value="Unplaced"/>
</dbReference>
<dbReference type="GeneID" id="101854335"/>
<keyword evidence="2" id="KW-0722">Serine protease inhibitor</keyword>
<reference evidence="6" key="1">
    <citation type="submission" date="2025-08" db="UniProtKB">
        <authorList>
            <consortium name="RefSeq"/>
        </authorList>
    </citation>
    <scope>IDENTIFICATION</scope>
</reference>
<evidence type="ECO:0000256" key="1">
    <source>
        <dbReference type="ARBA" id="ARBA00022690"/>
    </source>
</evidence>
<proteinExistence type="predicted"/>
<evidence type="ECO:0000256" key="2">
    <source>
        <dbReference type="ARBA" id="ARBA00022900"/>
    </source>
</evidence>
<feature type="domain" description="Antistasin-like" evidence="4">
    <location>
        <begin position="69"/>
        <end position="95"/>
    </location>
</feature>
<dbReference type="InterPro" id="IPR004094">
    <property type="entry name" value="Antistasin-like"/>
</dbReference>
<dbReference type="InterPro" id="IPR011061">
    <property type="entry name" value="Hirudin/antistatin"/>
</dbReference>
<organism evidence="5 6">
    <name type="scientific">Aplysia californica</name>
    <name type="common">California sea hare</name>
    <dbReference type="NCBI Taxonomy" id="6500"/>
    <lineage>
        <taxon>Eukaryota</taxon>
        <taxon>Metazoa</taxon>
        <taxon>Spiralia</taxon>
        <taxon>Lophotrochozoa</taxon>
        <taxon>Mollusca</taxon>
        <taxon>Gastropoda</taxon>
        <taxon>Heterobranchia</taxon>
        <taxon>Euthyneura</taxon>
        <taxon>Tectipleura</taxon>
        <taxon>Aplysiida</taxon>
        <taxon>Aplysioidea</taxon>
        <taxon>Aplysiidae</taxon>
        <taxon>Aplysia</taxon>
    </lineage>
</organism>
<dbReference type="RefSeq" id="XP_005100174.1">
    <property type="nucleotide sequence ID" value="XM_005100117.3"/>
</dbReference>
<gene>
    <name evidence="6" type="primary">LOC101854335</name>
</gene>
<dbReference type="Pfam" id="PF02822">
    <property type="entry name" value="Antistasin"/>
    <property type="match status" value="1"/>
</dbReference>
<evidence type="ECO:0000256" key="3">
    <source>
        <dbReference type="SAM" id="SignalP"/>
    </source>
</evidence>
<feature type="signal peptide" evidence="3">
    <location>
        <begin position="1"/>
        <end position="19"/>
    </location>
</feature>
<keyword evidence="1" id="KW-0646">Protease inhibitor</keyword>
<dbReference type="SUPFAM" id="SSF57262">
    <property type="entry name" value="Leech antihemostatic proteins"/>
    <property type="match status" value="1"/>
</dbReference>
<evidence type="ECO:0000313" key="5">
    <source>
        <dbReference type="Proteomes" id="UP000694888"/>
    </source>
</evidence>
<dbReference type="PROSITE" id="PS51252">
    <property type="entry name" value="ANTISTASIN"/>
    <property type="match status" value="1"/>
</dbReference>
<evidence type="ECO:0000259" key="4">
    <source>
        <dbReference type="PROSITE" id="PS51252"/>
    </source>
</evidence>
<protein>
    <submittedName>
        <fullName evidence="6">Uncharacterized protein LOC101854335</fullName>
    </submittedName>
</protein>
<keyword evidence="3" id="KW-0732">Signal</keyword>
<name>A0ABM0JRZ4_APLCA</name>
<keyword evidence="5" id="KW-1185">Reference proteome</keyword>
<sequence length="101" mass="11040">MKSCLCLLGMIFFVALASAESTDKRNAETCKTECSENADCGKYETCMKLGCSKICFPIIVRRQAASRPCLKTPMCRIYCATGYVLDSEGCALCECKTPPTL</sequence>
<evidence type="ECO:0000313" key="6">
    <source>
        <dbReference type="RefSeq" id="XP_005100174.1"/>
    </source>
</evidence>
<feature type="chain" id="PRO_5045074486" evidence="3">
    <location>
        <begin position="20"/>
        <end position="101"/>
    </location>
</feature>
<accession>A0ABM0JRZ4</accession>
<dbReference type="Gene3D" id="2.10.22.10">
    <property type="entry name" value="Antistasin, domain 1"/>
    <property type="match status" value="1"/>
</dbReference>